<organism evidence="2 3">
    <name type="scientific">Mycobacterium asiaticum</name>
    <dbReference type="NCBI Taxonomy" id="1790"/>
    <lineage>
        <taxon>Bacteria</taxon>
        <taxon>Bacillati</taxon>
        <taxon>Actinomycetota</taxon>
        <taxon>Actinomycetes</taxon>
        <taxon>Mycobacteriales</taxon>
        <taxon>Mycobacteriaceae</taxon>
        <taxon>Mycobacterium</taxon>
    </lineage>
</organism>
<accession>A0A1A3KLY6</accession>
<gene>
    <name evidence="2" type="ORF">A5640_01345</name>
</gene>
<comment type="caution">
    <text evidence="2">The sequence shown here is derived from an EMBL/GenBank/DDBJ whole genome shotgun (WGS) entry which is preliminary data.</text>
</comment>
<evidence type="ECO:0000256" key="1">
    <source>
        <dbReference type="SAM" id="MobiDB-lite"/>
    </source>
</evidence>
<name>A0A1A3KLY6_MYCAS</name>
<protein>
    <submittedName>
        <fullName evidence="2">Uncharacterized protein</fullName>
    </submittedName>
</protein>
<feature type="region of interest" description="Disordered" evidence="1">
    <location>
        <begin position="1"/>
        <end position="32"/>
    </location>
</feature>
<proteinExistence type="predicted"/>
<dbReference type="AlphaFoldDB" id="A0A1A3KLY6"/>
<reference evidence="2 3" key="1">
    <citation type="submission" date="2016-06" db="EMBL/GenBank/DDBJ databases">
        <authorList>
            <person name="Kjaerup R.B."/>
            <person name="Dalgaard T.S."/>
            <person name="Juul-Madsen H.R."/>
        </authorList>
    </citation>
    <scope>NUCLEOTIDE SEQUENCE [LARGE SCALE GENOMIC DNA]</scope>
    <source>
        <strain evidence="2 3">1276495.2</strain>
    </source>
</reference>
<evidence type="ECO:0000313" key="2">
    <source>
        <dbReference type="EMBL" id="OBJ85383.1"/>
    </source>
</evidence>
<dbReference type="EMBL" id="LZLM01000072">
    <property type="protein sequence ID" value="OBJ85383.1"/>
    <property type="molecule type" value="Genomic_DNA"/>
</dbReference>
<dbReference type="RefSeq" id="WP_065140131.1">
    <property type="nucleotide sequence ID" value="NZ_LZLM01000072.1"/>
</dbReference>
<sequence length="68" mass="7038">MATGSVQHPAQGPALRKPRQTNGSGLVEPTIGPPALLKFRRKPTRIRTLLLSVADPAAPVAACSAAAR</sequence>
<dbReference type="Proteomes" id="UP000093925">
    <property type="component" value="Unassembled WGS sequence"/>
</dbReference>
<evidence type="ECO:0000313" key="3">
    <source>
        <dbReference type="Proteomes" id="UP000093925"/>
    </source>
</evidence>